<dbReference type="AlphaFoldDB" id="A0A9W8ZIU1"/>
<dbReference type="PANTHER" id="PTHR38116">
    <property type="entry name" value="CHROMOSOME 7, WHOLE GENOME SHOTGUN SEQUENCE"/>
    <property type="match status" value="1"/>
</dbReference>
<dbReference type="InterPro" id="IPR021833">
    <property type="entry name" value="DUF3425"/>
</dbReference>
<reference evidence="2" key="1">
    <citation type="submission" date="2022-10" db="EMBL/GenBank/DDBJ databases">
        <title>Tapping the CABI collections for fungal endophytes: first genome assemblies for Collariella, Neodidymelliopsis, Ascochyta clinopodiicola, Didymella pomorum, Didymosphaeria variabile, Neocosmospora piperis and Neocucurbitaria cava.</title>
        <authorList>
            <person name="Hill R."/>
        </authorList>
    </citation>
    <scope>NUCLEOTIDE SEQUENCE</scope>
    <source>
        <strain evidence="2">IMI 355091</strain>
    </source>
</reference>
<dbReference type="PANTHER" id="PTHR38116:SF9">
    <property type="entry name" value="BZIP DOMAIN-CONTAINING PROTEIN"/>
    <property type="match status" value="1"/>
</dbReference>
<dbReference type="OrthoDB" id="5973539at2759"/>
<accession>A0A9W8ZIU1</accession>
<protein>
    <submittedName>
        <fullName evidence="2">Uncharacterized protein</fullName>
    </submittedName>
</protein>
<name>A0A9W8ZIU1_9PLEO</name>
<gene>
    <name evidence="2" type="ORF">N0V91_003387</name>
</gene>
<dbReference type="Pfam" id="PF11905">
    <property type="entry name" value="DUF3425"/>
    <property type="match status" value="1"/>
</dbReference>
<dbReference type="EMBL" id="JAPEVA010000016">
    <property type="protein sequence ID" value="KAJ4408383.1"/>
    <property type="molecule type" value="Genomic_DNA"/>
</dbReference>
<feature type="region of interest" description="Disordered" evidence="1">
    <location>
        <begin position="150"/>
        <end position="174"/>
    </location>
</feature>
<comment type="caution">
    <text evidence="2">The sequence shown here is derived from an EMBL/GenBank/DDBJ whole genome shotgun (WGS) entry which is preliminary data.</text>
</comment>
<evidence type="ECO:0000313" key="2">
    <source>
        <dbReference type="EMBL" id="KAJ4408383.1"/>
    </source>
</evidence>
<proteinExistence type="predicted"/>
<dbReference type="Proteomes" id="UP001140510">
    <property type="component" value="Unassembled WGS sequence"/>
</dbReference>
<sequence length="255" mass="28145">MALMQDFSGTCQQQHCSLIPTDNGALDLTDLPTPLLSTPDLTDMQQTPTSSTFSFPMTADGGVLAVPVMSMVKAFMGIAAALNVSDNLWDPSYMHVMPFSTSIDPSLPANLRPVAAQLIIPHHPALDLLPWPTMREKLICTLAMPSKLRPPVAREEDDEGRWPSASGFGTSSSVGQSKAITQLVQDLDDFPEGGGMIVHGNSVAWGLGNEYVEEVWEVRESFYRKWWFCIDEKIIAQSNRRRKERGLGRLRLTAQ</sequence>
<keyword evidence="3" id="KW-1185">Reference proteome</keyword>
<evidence type="ECO:0000256" key="1">
    <source>
        <dbReference type="SAM" id="MobiDB-lite"/>
    </source>
</evidence>
<evidence type="ECO:0000313" key="3">
    <source>
        <dbReference type="Proteomes" id="UP001140510"/>
    </source>
</evidence>
<organism evidence="2 3">
    <name type="scientific">Didymella pomorum</name>
    <dbReference type="NCBI Taxonomy" id="749634"/>
    <lineage>
        <taxon>Eukaryota</taxon>
        <taxon>Fungi</taxon>
        <taxon>Dikarya</taxon>
        <taxon>Ascomycota</taxon>
        <taxon>Pezizomycotina</taxon>
        <taxon>Dothideomycetes</taxon>
        <taxon>Pleosporomycetidae</taxon>
        <taxon>Pleosporales</taxon>
        <taxon>Pleosporineae</taxon>
        <taxon>Didymellaceae</taxon>
        <taxon>Didymella</taxon>
    </lineage>
</organism>